<feature type="signal peptide" evidence="2">
    <location>
        <begin position="1"/>
        <end position="27"/>
    </location>
</feature>
<comment type="caution">
    <text evidence="3">The sequence shown here is derived from an EMBL/GenBank/DDBJ whole genome shotgun (WGS) entry which is preliminary data.</text>
</comment>
<protein>
    <recommendedName>
        <fullName evidence="5">Secreted protein</fullName>
    </recommendedName>
</protein>
<sequence>MHEMISQRVLLLLVALLLLTLVATVVAGEGDDMPAAGTDGASNATIPPTQGHRRNVGCEGEEVVAFPGDGRPSHGQRAKGAQVVGSPPQSLMHLVPLNACRS</sequence>
<keyword evidence="2" id="KW-0732">Signal</keyword>
<dbReference type="EMBL" id="JACEFO010002416">
    <property type="protein sequence ID" value="KAF8661105.1"/>
    <property type="molecule type" value="Genomic_DNA"/>
</dbReference>
<gene>
    <name evidence="3" type="ORF">HU200_057211</name>
</gene>
<feature type="chain" id="PRO_5032916156" description="Secreted protein" evidence="2">
    <location>
        <begin position="28"/>
        <end position="102"/>
    </location>
</feature>
<evidence type="ECO:0000256" key="1">
    <source>
        <dbReference type="SAM" id="MobiDB-lite"/>
    </source>
</evidence>
<keyword evidence="4" id="KW-1185">Reference proteome</keyword>
<evidence type="ECO:0000313" key="3">
    <source>
        <dbReference type="EMBL" id="KAF8661105.1"/>
    </source>
</evidence>
<accession>A0A835AL88</accession>
<evidence type="ECO:0008006" key="5">
    <source>
        <dbReference type="Google" id="ProtNLM"/>
    </source>
</evidence>
<feature type="region of interest" description="Disordered" evidence="1">
    <location>
        <begin position="30"/>
        <end position="55"/>
    </location>
</feature>
<proteinExistence type="predicted"/>
<organism evidence="3 4">
    <name type="scientific">Digitaria exilis</name>
    <dbReference type="NCBI Taxonomy" id="1010633"/>
    <lineage>
        <taxon>Eukaryota</taxon>
        <taxon>Viridiplantae</taxon>
        <taxon>Streptophyta</taxon>
        <taxon>Embryophyta</taxon>
        <taxon>Tracheophyta</taxon>
        <taxon>Spermatophyta</taxon>
        <taxon>Magnoliopsida</taxon>
        <taxon>Liliopsida</taxon>
        <taxon>Poales</taxon>
        <taxon>Poaceae</taxon>
        <taxon>PACMAD clade</taxon>
        <taxon>Panicoideae</taxon>
        <taxon>Panicodae</taxon>
        <taxon>Paniceae</taxon>
        <taxon>Anthephorinae</taxon>
        <taxon>Digitaria</taxon>
    </lineage>
</organism>
<evidence type="ECO:0000256" key="2">
    <source>
        <dbReference type="SAM" id="SignalP"/>
    </source>
</evidence>
<dbReference type="AlphaFoldDB" id="A0A835AL88"/>
<reference evidence="3" key="1">
    <citation type="submission" date="2020-07" db="EMBL/GenBank/DDBJ databases">
        <title>Genome sequence and genetic diversity analysis of an under-domesticated orphan crop, white fonio (Digitaria exilis).</title>
        <authorList>
            <person name="Bennetzen J.L."/>
            <person name="Chen S."/>
            <person name="Ma X."/>
            <person name="Wang X."/>
            <person name="Yssel A.E.J."/>
            <person name="Chaluvadi S.R."/>
            <person name="Johnson M."/>
            <person name="Gangashetty P."/>
            <person name="Hamidou F."/>
            <person name="Sanogo M.D."/>
            <person name="Zwaenepoel A."/>
            <person name="Wallace J."/>
            <person name="Van De Peer Y."/>
            <person name="Van Deynze A."/>
        </authorList>
    </citation>
    <scope>NUCLEOTIDE SEQUENCE</scope>
    <source>
        <tissue evidence="3">Leaves</tissue>
    </source>
</reference>
<dbReference type="Proteomes" id="UP000636709">
    <property type="component" value="Unassembled WGS sequence"/>
</dbReference>
<name>A0A835AL88_9POAL</name>
<evidence type="ECO:0000313" key="4">
    <source>
        <dbReference type="Proteomes" id="UP000636709"/>
    </source>
</evidence>